<organism evidence="1 2">
    <name type="scientific">Xenorhabdus poinarii G6</name>
    <dbReference type="NCBI Taxonomy" id="1354304"/>
    <lineage>
        <taxon>Bacteria</taxon>
        <taxon>Pseudomonadati</taxon>
        <taxon>Pseudomonadota</taxon>
        <taxon>Gammaproteobacteria</taxon>
        <taxon>Enterobacterales</taxon>
        <taxon>Morganellaceae</taxon>
        <taxon>Xenorhabdus</taxon>
    </lineage>
</organism>
<reference evidence="1 2" key="1">
    <citation type="submission" date="2013-07" db="EMBL/GenBank/DDBJ databases">
        <authorList>
            <person name="Genoscope - CEA"/>
        </authorList>
    </citation>
    <scope>NUCLEOTIDE SEQUENCE [LARGE SCALE GENOMIC DNA]</scope>
    <source>
        <strain evidence="1 2">G6</strain>
    </source>
</reference>
<keyword evidence="2" id="KW-1185">Reference proteome</keyword>
<dbReference type="Proteomes" id="UP000032735">
    <property type="component" value="Chromosome"/>
</dbReference>
<dbReference type="KEGG" id="xpo:XPG1_0775"/>
<gene>
    <name evidence="1" type="ORF">XPG1_0775</name>
</gene>
<dbReference type="AlphaFoldDB" id="A0A068R2S8"/>
<evidence type="ECO:0000313" key="2">
    <source>
        <dbReference type="Proteomes" id="UP000032735"/>
    </source>
</evidence>
<dbReference type="EMBL" id="FO704551">
    <property type="protein sequence ID" value="CDG20430.1"/>
    <property type="molecule type" value="Genomic_DNA"/>
</dbReference>
<evidence type="ECO:0000313" key="1">
    <source>
        <dbReference type="EMBL" id="CDG20430.1"/>
    </source>
</evidence>
<name>A0A068R2S8_9GAMM</name>
<proteinExistence type="predicted"/>
<sequence>MSRALYLSSHHLQPVAPSMDKGLATTLFSINLTYVRQYKRSWFII</sequence>
<accession>A0A068R2S8</accession>
<protein>
    <submittedName>
        <fullName evidence="1">Uncharacterized protein</fullName>
    </submittedName>
</protein>
<dbReference type="STRING" id="1354304.XPG1_0775"/>
<dbReference type="HOGENOM" id="CLU_3207157_0_0_6"/>